<protein>
    <submittedName>
        <fullName evidence="2">Uncharacterized protein</fullName>
    </submittedName>
</protein>
<sequence>MLAKPQLWLHSSTHRTMVAHPIMVAVVTSVNFPSHGHHSPRGHHSSNRGGLLPTPQYDRAPQGHHPICQIYEKRGHIAIDCYNRMNHAYQSHQSPKKLAAMVDVPFTHPAIGYSKTGAHNLHITMPYDGPYIVQVETAKDYPFNTLVHPSSLLFPFLPLN</sequence>
<proteinExistence type="predicted"/>
<organism evidence="2 3">
    <name type="scientific">Protea cynaroides</name>
    <dbReference type="NCBI Taxonomy" id="273540"/>
    <lineage>
        <taxon>Eukaryota</taxon>
        <taxon>Viridiplantae</taxon>
        <taxon>Streptophyta</taxon>
        <taxon>Embryophyta</taxon>
        <taxon>Tracheophyta</taxon>
        <taxon>Spermatophyta</taxon>
        <taxon>Magnoliopsida</taxon>
        <taxon>Proteales</taxon>
        <taxon>Proteaceae</taxon>
        <taxon>Protea</taxon>
    </lineage>
</organism>
<evidence type="ECO:0000256" key="1">
    <source>
        <dbReference type="SAM" id="MobiDB-lite"/>
    </source>
</evidence>
<dbReference type="EMBL" id="JAMYWD010000004">
    <property type="protein sequence ID" value="KAJ4973656.1"/>
    <property type="molecule type" value="Genomic_DNA"/>
</dbReference>
<feature type="compositionally biased region" description="Basic residues" evidence="1">
    <location>
        <begin position="35"/>
        <end position="46"/>
    </location>
</feature>
<evidence type="ECO:0000313" key="2">
    <source>
        <dbReference type="EMBL" id="KAJ4973656.1"/>
    </source>
</evidence>
<evidence type="ECO:0000313" key="3">
    <source>
        <dbReference type="Proteomes" id="UP001141806"/>
    </source>
</evidence>
<gene>
    <name evidence="2" type="ORF">NE237_006830</name>
</gene>
<accession>A0A9Q0KNZ9</accession>
<keyword evidence="3" id="KW-1185">Reference proteome</keyword>
<reference evidence="2" key="1">
    <citation type="journal article" date="2023" name="Plant J.">
        <title>The genome of the king protea, Protea cynaroides.</title>
        <authorList>
            <person name="Chang J."/>
            <person name="Duong T.A."/>
            <person name="Schoeman C."/>
            <person name="Ma X."/>
            <person name="Roodt D."/>
            <person name="Barker N."/>
            <person name="Li Z."/>
            <person name="Van de Peer Y."/>
            <person name="Mizrachi E."/>
        </authorList>
    </citation>
    <scope>NUCLEOTIDE SEQUENCE</scope>
    <source>
        <tissue evidence="2">Young leaves</tissue>
    </source>
</reference>
<name>A0A9Q0KNZ9_9MAGN</name>
<dbReference type="Proteomes" id="UP001141806">
    <property type="component" value="Unassembled WGS sequence"/>
</dbReference>
<dbReference type="OrthoDB" id="1937754at2759"/>
<feature type="region of interest" description="Disordered" evidence="1">
    <location>
        <begin position="33"/>
        <end position="53"/>
    </location>
</feature>
<dbReference type="AlphaFoldDB" id="A0A9Q0KNZ9"/>
<comment type="caution">
    <text evidence="2">The sequence shown here is derived from an EMBL/GenBank/DDBJ whole genome shotgun (WGS) entry which is preliminary data.</text>
</comment>